<accession>A0A1F8H9C5</accession>
<gene>
    <name evidence="2" type="ORF">A3G51_03050</name>
</gene>
<protein>
    <submittedName>
        <fullName evidence="2">Uncharacterized protein</fullName>
    </submittedName>
</protein>
<dbReference type="EMBL" id="MGKY01000005">
    <property type="protein sequence ID" value="OGN34171.1"/>
    <property type="molecule type" value="Genomic_DNA"/>
</dbReference>
<sequence length="517" mass="58510">MTGLIFQGILIAALAGLAIKFFLDYQRNNLEITWGEYGLGLLAISFVLTPLIVWAGWSVVRSSNLSFNEYRNGWELQAVAEPVQCARDGPCWHEYDCDPYIVMVSYQCNCTTDKDGRSSCSTCWRPETRYHDCPYVTVETSYSVQTTLGSYTIAEHRFPENPQSHRWRTSKNIPQYVIDRVGVSEPQFWKAADVRVRAGKPGPVTARASYDNYILASDSTILNQYSGEVEKLLAVKMLPELSHGLYDYYMARKAYSVGPTLRVDTGAWSEKVAYLNAALGSELQGDLHVVLIHDADLRKVGSSPDEYALTLKAYWQNTKHFQKDALSKNTIVVVVGTKDGESVSWVRAMIGMPLGNERMITEIRNSLVGVPFLPEAVIGGIRGHFEIYGQKVKSSQEVNGRLGSIIWGRELKETRFRRVSMSSKDPDDFGQGFRYLANEIQLTWFQHGMILFLSLLGCGVVWYAAAAHGIRDPRNHSGPFDVNRIKKWWKSQWREMRAWIRVQKTSIADKVGGRRTE</sequence>
<organism evidence="2 3">
    <name type="scientific">Candidatus Yanofskybacteria bacterium RIFCSPLOWO2_12_FULL_43_11b</name>
    <dbReference type="NCBI Taxonomy" id="1802710"/>
    <lineage>
        <taxon>Bacteria</taxon>
        <taxon>Candidatus Yanofskyibacteriota</taxon>
    </lineage>
</organism>
<feature type="transmembrane region" description="Helical" evidence="1">
    <location>
        <begin position="444"/>
        <end position="465"/>
    </location>
</feature>
<name>A0A1F8H9C5_9BACT</name>
<evidence type="ECO:0000313" key="3">
    <source>
        <dbReference type="Proteomes" id="UP000177745"/>
    </source>
</evidence>
<proteinExistence type="predicted"/>
<evidence type="ECO:0000313" key="2">
    <source>
        <dbReference type="EMBL" id="OGN34171.1"/>
    </source>
</evidence>
<evidence type="ECO:0000256" key="1">
    <source>
        <dbReference type="SAM" id="Phobius"/>
    </source>
</evidence>
<keyword evidence="1" id="KW-0472">Membrane</keyword>
<keyword evidence="1" id="KW-0812">Transmembrane</keyword>
<dbReference type="AlphaFoldDB" id="A0A1F8H9C5"/>
<feature type="transmembrane region" description="Helical" evidence="1">
    <location>
        <begin position="37"/>
        <end position="57"/>
    </location>
</feature>
<keyword evidence="1" id="KW-1133">Transmembrane helix</keyword>
<comment type="caution">
    <text evidence="2">The sequence shown here is derived from an EMBL/GenBank/DDBJ whole genome shotgun (WGS) entry which is preliminary data.</text>
</comment>
<reference evidence="2 3" key="1">
    <citation type="journal article" date="2016" name="Nat. Commun.">
        <title>Thousands of microbial genomes shed light on interconnected biogeochemical processes in an aquifer system.</title>
        <authorList>
            <person name="Anantharaman K."/>
            <person name="Brown C.T."/>
            <person name="Hug L.A."/>
            <person name="Sharon I."/>
            <person name="Castelle C.J."/>
            <person name="Probst A.J."/>
            <person name="Thomas B.C."/>
            <person name="Singh A."/>
            <person name="Wilkins M.J."/>
            <person name="Karaoz U."/>
            <person name="Brodie E.L."/>
            <person name="Williams K.H."/>
            <person name="Hubbard S.S."/>
            <person name="Banfield J.F."/>
        </authorList>
    </citation>
    <scope>NUCLEOTIDE SEQUENCE [LARGE SCALE GENOMIC DNA]</scope>
</reference>
<dbReference type="Proteomes" id="UP000177745">
    <property type="component" value="Unassembled WGS sequence"/>
</dbReference>
<feature type="transmembrane region" description="Helical" evidence="1">
    <location>
        <begin position="6"/>
        <end position="25"/>
    </location>
</feature>